<keyword evidence="5 6" id="KW-0472">Membrane</keyword>
<feature type="transmembrane region" description="Helical" evidence="6">
    <location>
        <begin position="245"/>
        <end position="265"/>
    </location>
</feature>
<evidence type="ECO:0000256" key="6">
    <source>
        <dbReference type="SAM" id="Phobius"/>
    </source>
</evidence>
<dbReference type="Gene3D" id="1.10.3860.10">
    <property type="entry name" value="Sodium:dicarboxylate symporter"/>
    <property type="match status" value="1"/>
</dbReference>
<keyword evidence="8" id="KW-1185">Reference proteome</keyword>
<protein>
    <submittedName>
        <fullName evidence="7">Serine/threonine transporter SstT</fullName>
    </submittedName>
</protein>
<dbReference type="SUPFAM" id="SSF118215">
    <property type="entry name" value="Proton glutamate symport protein"/>
    <property type="match status" value="1"/>
</dbReference>
<keyword evidence="4 6" id="KW-1133">Transmembrane helix</keyword>
<dbReference type="PRINTS" id="PR00173">
    <property type="entry name" value="EDTRNSPORT"/>
</dbReference>
<dbReference type="KEGG" id="pmuc:ING2E5A_2619"/>
<sequence>MSKILIHLKRIPLLGRVVIAIILGIMLGQFVPVWFARIFATFNDLFGNFLSFFIPLIILGLVAPAIGELGKGAGKLLLITAAIAYLSTLFSGFLTFFSCQAVFPKIITGTIDAASVQSIEEGAIKTFFSIGMPPVMDVMSALILSFCIGIGLSVIAGETLQKAFSDFRDIVTMIIGTLIIPLLPLYIFGMFLSISISGQVYSVIMLFLKVISVIFVLHILLLLIQYAVAGAVSRRHPLKALKTMLPAYMTALGTSSSAATIPVTLQCALNNKVNPNVASFVIPLCATIHLAGSAMKVVGFSLAIIYFFGMAVDFPTFVGFIFMVGITMVAAPGVPGGAIMAAIGIIQSMLGFDEQMIGLMITVYIAVDSFGTACNVTGDGAVAMIMDRWAAKVGNQ</sequence>
<evidence type="ECO:0000256" key="2">
    <source>
        <dbReference type="ARBA" id="ARBA00022448"/>
    </source>
</evidence>
<feature type="transmembrane region" description="Helical" evidence="6">
    <location>
        <begin position="138"/>
        <end position="158"/>
    </location>
</feature>
<proteinExistence type="predicted"/>
<evidence type="ECO:0000256" key="1">
    <source>
        <dbReference type="ARBA" id="ARBA00004141"/>
    </source>
</evidence>
<dbReference type="AlphaFoldDB" id="A0A1G4GA92"/>
<dbReference type="EMBL" id="LT608328">
    <property type="protein sequence ID" value="SCM59415.1"/>
    <property type="molecule type" value="Genomic_DNA"/>
</dbReference>
<evidence type="ECO:0000313" key="8">
    <source>
        <dbReference type="Proteomes" id="UP000178485"/>
    </source>
</evidence>
<dbReference type="GO" id="GO:0032329">
    <property type="term" value="P:serine transport"/>
    <property type="evidence" value="ECO:0007669"/>
    <property type="project" value="TreeGrafter"/>
</dbReference>
<keyword evidence="2" id="KW-0813">Transport</keyword>
<dbReference type="PANTHER" id="PTHR42865">
    <property type="entry name" value="PROTON/GLUTAMATE-ASPARTATE SYMPORTER"/>
    <property type="match status" value="1"/>
</dbReference>
<feature type="transmembrane region" description="Helical" evidence="6">
    <location>
        <begin position="170"/>
        <end position="194"/>
    </location>
</feature>
<evidence type="ECO:0000313" key="7">
    <source>
        <dbReference type="EMBL" id="SCM59415.1"/>
    </source>
</evidence>
<evidence type="ECO:0000256" key="5">
    <source>
        <dbReference type="ARBA" id="ARBA00023136"/>
    </source>
</evidence>
<dbReference type="InterPro" id="IPR036458">
    <property type="entry name" value="Na:dicarbo_symporter_sf"/>
</dbReference>
<feature type="transmembrane region" description="Helical" evidence="6">
    <location>
        <begin position="12"/>
        <end position="39"/>
    </location>
</feature>
<comment type="subcellular location">
    <subcellularLocation>
        <location evidence="1">Membrane</location>
        <topology evidence="1">Multi-pass membrane protein</topology>
    </subcellularLocation>
</comment>
<dbReference type="PANTHER" id="PTHR42865:SF8">
    <property type="entry name" value="SERINE_THREONINE TRANSPORTER SSTT"/>
    <property type="match status" value="1"/>
</dbReference>
<feature type="transmembrane region" description="Helical" evidence="6">
    <location>
        <begin position="334"/>
        <end position="352"/>
    </location>
</feature>
<dbReference type="GO" id="GO:0005295">
    <property type="term" value="F:neutral L-amino acid:sodium symporter activity"/>
    <property type="evidence" value="ECO:0007669"/>
    <property type="project" value="TreeGrafter"/>
</dbReference>
<gene>
    <name evidence="7" type="primary">sstT</name>
    <name evidence="7" type="ORF">ING2E5A_2619</name>
</gene>
<feature type="transmembrane region" description="Helical" evidence="6">
    <location>
        <begin position="200"/>
        <end position="224"/>
    </location>
</feature>
<dbReference type="RefSeq" id="WP_071137706.1">
    <property type="nucleotide sequence ID" value="NZ_LT608328.1"/>
</dbReference>
<dbReference type="Proteomes" id="UP000178485">
    <property type="component" value="Chromosome i"/>
</dbReference>
<feature type="transmembrane region" description="Helical" evidence="6">
    <location>
        <begin position="277"/>
        <end position="298"/>
    </location>
</feature>
<dbReference type="STRING" id="1642646.ING2E5A_2619"/>
<evidence type="ECO:0000256" key="3">
    <source>
        <dbReference type="ARBA" id="ARBA00022692"/>
    </source>
</evidence>
<accession>A0A1G4GA92</accession>
<dbReference type="GO" id="GO:0005886">
    <property type="term" value="C:plasma membrane"/>
    <property type="evidence" value="ECO:0007669"/>
    <property type="project" value="TreeGrafter"/>
</dbReference>
<reference evidence="7 8" key="1">
    <citation type="submission" date="2016-08" db="EMBL/GenBank/DDBJ databases">
        <authorList>
            <person name="Seilhamer J.J."/>
        </authorList>
    </citation>
    <scope>NUCLEOTIDE SEQUENCE [LARGE SCALE GENOMIC DNA]</scope>
    <source>
        <strain evidence="7">ING2-E5A</strain>
    </source>
</reference>
<feature type="transmembrane region" description="Helical" evidence="6">
    <location>
        <begin position="76"/>
        <end position="97"/>
    </location>
</feature>
<dbReference type="InterPro" id="IPR001991">
    <property type="entry name" value="Na-dicarboxylate_symporter"/>
</dbReference>
<name>A0A1G4GA92_9BACT</name>
<feature type="transmembrane region" description="Helical" evidence="6">
    <location>
        <begin position="45"/>
        <end position="64"/>
    </location>
</feature>
<dbReference type="Pfam" id="PF00375">
    <property type="entry name" value="SDF"/>
    <property type="match status" value="1"/>
</dbReference>
<keyword evidence="3 6" id="KW-0812">Transmembrane</keyword>
<organism evidence="7 8">
    <name type="scientific">Petrimonas mucosa</name>
    <dbReference type="NCBI Taxonomy" id="1642646"/>
    <lineage>
        <taxon>Bacteria</taxon>
        <taxon>Pseudomonadati</taxon>
        <taxon>Bacteroidota</taxon>
        <taxon>Bacteroidia</taxon>
        <taxon>Bacteroidales</taxon>
        <taxon>Dysgonomonadaceae</taxon>
        <taxon>Petrimonas</taxon>
    </lineage>
</organism>
<evidence type="ECO:0000256" key="4">
    <source>
        <dbReference type="ARBA" id="ARBA00022989"/>
    </source>
</evidence>